<dbReference type="PANTHER" id="PTHR31204">
    <property type="entry name" value="SIGMA INTRACELLULAR RECEPTOR 2"/>
    <property type="match status" value="1"/>
</dbReference>
<evidence type="ECO:0000256" key="3">
    <source>
        <dbReference type="ARBA" id="ARBA00022692"/>
    </source>
</evidence>
<evidence type="ECO:0000313" key="10">
    <source>
        <dbReference type="Proteomes" id="UP000780801"/>
    </source>
</evidence>
<proteinExistence type="inferred from homology"/>
<dbReference type="GO" id="GO:0005789">
    <property type="term" value="C:endoplasmic reticulum membrane"/>
    <property type="evidence" value="ECO:0007669"/>
    <property type="project" value="UniProtKB-SubCell"/>
</dbReference>
<keyword evidence="3 7" id="KW-0812">Transmembrane</keyword>
<keyword evidence="10" id="KW-1185">Reference proteome</keyword>
<dbReference type="PIRSF" id="PIRSF031032">
    <property type="entry name" value="TMP_97_prd"/>
    <property type="match status" value="1"/>
</dbReference>
<evidence type="ECO:0000256" key="6">
    <source>
        <dbReference type="ARBA" id="ARBA00023136"/>
    </source>
</evidence>
<dbReference type="Pfam" id="PF05241">
    <property type="entry name" value="EBP"/>
    <property type="match status" value="1"/>
</dbReference>
<evidence type="ECO:0000259" key="8">
    <source>
        <dbReference type="PROSITE" id="PS51751"/>
    </source>
</evidence>
<dbReference type="InterPro" id="IPR033118">
    <property type="entry name" value="EXPERA"/>
</dbReference>
<feature type="transmembrane region" description="Helical" evidence="7">
    <location>
        <begin position="106"/>
        <end position="126"/>
    </location>
</feature>
<accession>A0A9P6KF13</accession>
<dbReference type="AlphaFoldDB" id="A0A9P6KF13"/>
<evidence type="ECO:0000256" key="5">
    <source>
        <dbReference type="ARBA" id="ARBA00022989"/>
    </source>
</evidence>
<dbReference type="Proteomes" id="UP000780801">
    <property type="component" value="Unassembled WGS sequence"/>
</dbReference>
<keyword evidence="4 7" id="KW-0256">Endoplasmic reticulum</keyword>
<evidence type="ECO:0000256" key="4">
    <source>
        <dbReference type="ARBA" id="ARBA00022824"/>
    </source>
</evidence>
<dbReference type="EMBL" id="JAABOA010000796">
    <property type="protein sequence ID" value="KAF9583149.1"/>
    <property type="molecule type" value="Genomic_DNA"/>
</dbReference>
<organism evidence="9 10">
    <name type="scientific">Lunasporangiospora selenospora</name>
    <dbReference type="NCBI Taxonomy" id="979761"/>
    <lineage>
        <taxon>Eukaryota</taxon>
        <taxon>Fungi</taxon>
        <taxon>Fungi incertae sedis</taxon>
        <taxon>Mucoromycota</taxon>
        <taxon>Mortierellomycotina</taxon>
        <taxon>Mortierellomycetes</taxon>
        <taxon>Mortierellales</taxon>
        <taxon>Mortierellaceae</taxon>
        <taxon>Lunasporangiospora</taxon>
    </lineage>
</organism>
<feature type="domain" description="EXPERA" evidence="8">
    <location>
        <begin position="18"/>
        <end position="163"/>
    </location>
</feature>
<feature type="transmembrane region" description="Helical" evidence="7">
    <location>
        <begin position="146"/>
        <end position="164"/>
    </location>
</feature>
<dbReference type="PROSITE" id="PS51751">
    <property type="entry name" value="EXPERA"/>
    <property type="match status" value="1"/>
</dbReference>
<comment type="subcellular location">
    <subcellularLocation>
        <location evidence="1">Endoplasmic reticulum membrane</location>
        <topology evidence="1">Multi-pass membrane protein</topology>
    </subcellularLocation>
</comment>
<comment type="similarity">
    <text evidence="2">Belongs to the TMEM97/sigma-2 receptor family.</text>
</comment>
<sequence>MSTAASSRARVPLFSRPKDLAMFIYFISHIPTSFLIDMVPIYPAVIYPYIQPLLRLNEYYVENFRDPFMGDKTQVWYHTFLYMELVFQLPIFFYSAWALYNNRRSAYLWICVYSAHVVTTVVPIVTSLHLCKPHQFPFTISDEQKQILTSLYMPWVLFPLWMLYESFNQVRRGEQSALKKKRK</sequence>
<reference evidence="9" key="1">
    <citation type="journal article" date="2020" name="Fungal Divers.">
        <title>Resolving the Mortierellaceae phylogeny through synthesis of multi-gene phylogenetics and phylogenomics.</title>
        <authorList>
            <person name="Vandepol N."/>
            <person name="Liber J."/>
            <person name="Desiro A."/>
            <person name="Na H."/>
            <person name="Kennedy M."/>
            <person name="Barry K."/>
            <person name="Grigoriev I.V."/>
            <person name="Miller A.N."/>
            <person name="O'Donnell K."/>
            <person name="Stajich J.E."/>
            <person name="Bonito G."/>
        </authorList>
    </citation>
    <scope>NUCLEOTIDE SEQUENCE</scope>
    <source>
        <strain evidence="9">KOD1015</strain>
    </source>
</reference>
<evidence type="ECO:0000313" key="9">
    <source>
        <dbReference type="EMBL" id="KAF9583149.1"/>
    </source>
</evidence>
<gene>
    <name evidence="9" type="primary">TMEM97</name>
    <name evidence="9" type="ORF">BGW38_010142</name>
</gene>
<evidence type="ECO:0000256" key="7">
    <source>
        <dbReference type="PIRNR" id="PIRNR031032"/>
    </source>
</evidence>
<evidence type="ECO:0000256" key="2">
    <source>
        <dbReference type="ARBA" id="ARBA00009096"/>
    </source>
</evidence>
<dbReference type="InterPro" id="IPR016964">
    <property type="entry name" value="Sigma2_recept"/>
</dbReference>
<evidence type="ECO:0000256" key="1">
    <source>
        <dbReference type="ARBA" id="ARBA00004477"/>
    </source>
</evidence>
<keyword evidence="6 7" id="KW-0472">Membrane</keyword>
<dbReference type="OrthoDB" id="433124at2759"/>
<feature type="transmembrane region" description="Helical" evidence="7">
    <location>
        <begin position="75"/>
        <end position="94"/>
    </location>
</feature>
<dbReference type="InterPro" id="IPR051987">
    <property type="entry name" value="Sigma-2_receptor-like"/>
</dbReference>
<name>A0A9P6KF13_9FUNG</name>
<feature type="transmembrane region" description="Helical" evidence="7">
    <location>
        <begin position="20"/>
        <end position="50"/>
    </location>
</feature>
<protein>
    <recommendedName>
        <fullName evidence="7">Efficient mitochondria targeting-associated protein 19</fullName>
    </recommendedName>
</protein>
<dbReference type="PANTHER" id="PTHR31204:SF1">
    <property type="entry name" value="SIGMA INTRACELLULAR RECEPTOR 2"/>
    <property type="match status" value="1"/>
</dbReference>
<keyword evidence="5 7" id="KW-1133">Transmembrane helix</keyword>
<comment type="caution">
    <text evidence="9">The sequence shown here is derived from an EMBL/GenBank/DDBJ whole genome shotgun (WGS) entry which is preliminary data.</text>
</comment>